<name>A0ABY6GTR8_9GAMM</name>
<dbReference type="EMBL" id="CP103300">
    <property type="protein sequence ID" value="UYM15491.1"/>
    <property type="molecule type" value="Genomic_DNA"/>
</dbReference>
<dbReference type="Proteomes" id="UP001163255">
    <property type="component" value="Chromosome"/>
</dbReference>
<evidence type="ECO:0000313" key="1">
    <source>
        <dbReference type="EMBL" id="UYM15491.1"/>
    </source>
</evidence>
<reference evidence="1" key="1">
    <citation type="submission" date="2022-10" db="EMBL/GenBank/DDBJ databases">
        <title>Completed Genome Sequence of two octocoral isolated bacterium, Endozoicomonas euniceicola EF212T and Endozoicomonas gorgoniicola PS125T.</title>
        <authorList>
            <person name="Chiou Y.-J."/>
            <person name="Chen Y.-H."/>
        </authorList>
    </citation>
    <scope>NUCLEOTIDE SEQUENCE</scope>
    <source>
        <strain evidence="1">EF212</strain>
    </source>
</reference>
<keyword evidence="2" id="KW-1185">Reference proteome</keyword>
<gene>
    <name evidence="1" type="ORF">NX720_21990</name>
</gene>
<evidence type="ECO:0000313" key="2">
    <source>
        <dbReference type="Proteomes" id="UP001163255"/>
    </source>
</evidence>
<proteinExistence type="predicted"/>
<dbReference type="RefSeq" id="WP_262597533.1">
    <property type="nucleotide sequence ID" value="NZ_CP103300.1"/>
</dbReference>
<evidence type="ECO:0008006" key="3">
    <source>
        <dbReference type="Google" id="ProtNLM"/>
    </source>
</evidence>
<protein>
    <recommendedName>
        <fullName evidence="3">N-acetyltransferase ESCO zinc-finger domain-containing protein</fullName>
    </recommendedName>
</protein>
<accession>A0ABY6GTR8</accession>
<sequence length="213" mass="24994">MSEKKHYGYLWLAELKKLAKTLKKDHPDLNHSQRLELAAQQFAGVRHYHEAMALHKQYIDSLQERKGSSLVNCKYCDLNYYADLAEDLKWHEERHLKYEKAEKALGYKPEAREEREASKQVAYEGMYLQKENPKKQVEYALKLIRAHFDRSLEAAIDGDYWKSHPPFEAFAAMMDYGPSLIPPEAMQVIRNRYGCIEGPIPRGLSYWFPRNQA</sequence>
<organism evidence="1 2">
    <name type="scientific">Endozoicomonas euniceicola</name>
    <dbReference type="NCBI Taxonomy" id="1234143"/>
    <lineage>
        <taxon>Bacteria</taxon>
        <taxon>Pseudomonadati</taxon>
        <taxon>Pseudomonadota</taxon>
        <taxon>Gammaproteobacteria</taxon>
        <taxon>Oceanospirillales</taxon>
        <taxon>Endozoicomonadaceae</taxon>
        <taxon>Endozoicomonas</taxon>
    </lineage>
</organism>